<evidence type="ECO:0000256" key="1">
    <source>
        <dbReference type="ARBA" id="ARBA00022833"/>
    </source>
</evidence>
<dbReference type="Gene3D" id="3.60.15.10">
    <property type="entry name" value="Ribonuclease Z/Hydroxyacylglutathione hydrolase-like"/>
    <property type="match status" value="1"/>
</dbReference>
<dbReference type="SUPFAM" id="SSF56281">
    <property type="entry name" value="Metallo-hydrolase/oxidoreductase"/>
    <property type="match status" value="1"/>
</dbReference>
<dbReference type="PANTHER" id="PTHR46018">
    <property type="entry name" value="ZINC PHOSPHODIESTERASE ELAC PROTEIN 1"/>
    <property type="match status" value="1"/>
</dbReference>
<accession>A0ABW0TKX9</accession>
<dbReference type="Proteomes" id="UP001596109">
    <property type="component" value="Unassembled WGS sequence"/>
</dbReference>
<evidence type="ECO:0000313" key="3">
    <source>
        <dbReference type="EMBL" id="MFC5589446.1"/>
    </source>
</evidence>
<dbReference type="EMBL" id="JBHSNO010000005">
    <property type="protein sequence ID" value="MFC5589446.1"/>
    <property type="molecule type" value="Genomic_DNA"/>
</dbReference>
<gene>
    <name evidence="3" type="ORF">ACFPRA_11140</name>
</gene>
<dbReference type="SMART" id="SM00849">
    <property type="entry name" value="Lactamase_B"/>
    <property type="match status" value="1"/>
</dbReference>
<sequence>MKIIPLGIWGGYPKANSATSSFLIEHEGFHCLIDCGSGVLSSLQNYLPLEKLDAVVISHYHADHIADVGSLQYSRLIQYYLGKPAPALPIYGHRQDEENFAKLSYKEQTVGVGISEDDVVQIGPFEVSFCQTIHPVYCLAMKFKVNDRSVVLTADTEWRDELVDFARGADLLISEANLYEEHVGKAPGHMGGSEAGRLAELAGAKQLVLTHLPLHGNINEILAAAASTFNGPVELAEVGKSYTISP</sequence>
<dbReference type="PANTHER" id="PTHR46018:SF4">
    <property type="entry name" value="METALLO-HYDROLASE YHFI-RELATED"/>
    <property type="match status" value="1"/>
</dbReference>
<comment type="caution">
    <text evidence="3">The sequence shown here is derived from an EMBL/GenBank/DDBJ whole genome shotgun (WGS) entry which is preliminary data.</text>
</comment>
<name>A0ABW0TKX9_9BACL</name>
<protein>
    <submittedName>
        <fullName evidence="3">MBL fold metallo-hydrolase</fullName>
    </submittedName>
</protein>
<dbReference type="InterPro" id="IPR036866">
    <property type="entry name" value="RibonucZ/Hydroxyglut_hydro"/>
</dbReference>
<dbReference type="RefSeq" id="WP_381434137.1">
    <property type="nucleotide sequence ID" value="NZ_JBHSNO010000005.1"/>
</dbReference>
<dbReference type="CDD" id="cd07716">
    <property type="entry name" value="RNaseZ_short-form-like_MBL-fold"/>
    <property type="match status" value="1"/>
</dbReference>
<evidence type="ECO:0000259" key="2">
    <source>
        <dbReference type="SMART" id="SM00849"/>
    </source>
</evidence>
<organism evidence="3 4">
    <name type="scientific">Sporosarcina soli</name>
    <dbReference type="NCBI Taxonomy" id="334736"/>
    <lineage>
        <taxon>Bacteria</taxon>
        <taxon>Bacillati</taxon>
        <taxon>Bacillota</taxon>
        <taxon>Bacilli</taxon>
        <taxon>Bacillales</taxon>
        <taxon>Caryophanaceae</taxon>
        <taxon>Sporosarcina</taxon>
    </lineage>
</organism>
<dbReference type="Pfam" id="PF12706">
    <property type="entry name" value="Lactamase_B_2"/>
    <property type="match status" value="1"/>
</dbReference>
<evidence type="ECO:0000313" key="4">
    <source>
        <dbReference type="Proteomes" id="UP001596109"/>
    </source>
</evidence>
<keyword evidence="1" id="KW-0862">Zinc</keyword>
<keyword evidence="4" id="KW-1185">Reference proteome</keyword>
<reference evidence="4" key="1">
    <citation type="journal article" date="2019" name="Int. J. Syst. Evol. Microbiol.">
        <title>The Global Catalogue of Microorganisms (GCM) 10K type strain sequencing project: providing services to taxonomists for standard genome sequencing and annotation.</title>
        <authorList>
            <consortium name="The Broad Institute Genomics Platform"/>
            <consortium name="The Broad Institute Genome Sequencing Center for Infectious Disease"/>
            <person name="Wu L."/>
            <person name="Ma J."/>
        </authorList>
    </citation>
    <scope>NUCLEOTIDE SEQUENCE [LARGE SCALE GENOMIC DNA]</scope>
    <source>
        <strain evidence="4">CGMCC 4.1434</strain>
    </source>
</reference>
<dbReference type="InterPro" id="IPR001279">
    <property type="entry name" value="Metallo-B-lactamas"/>
</dbReference>
<feature type="domain" description="Metallo-beta-lactamase" evidence="2">
    <location>
        <begin position="18"/>
        <end position="211"/>
    </location>
</feature>
<proteinExistence type="predicted"/>